<organism evidence="2">
    <name type="scientific">bioreactor metagenome</name>
    <dbReference type="NCBI Taxonomy" id="1076179"/>
    <lineage>
        <taxon>unclassified sequences</taxon>
        <taxon>metagenomes</taxon>
        <taxon>ecological metagenomes</taxon>
    </lineage>
</organism>
<comment type="caution">
    <text evidence="2">The sequence shown here is derived from an EMBL/GenBank/DDBJ whole genome shotgun (WGS) entry which is preliminary data.</text>
</comment>
<accession>A0A645I113</accession>
<dbReference type="EMBL" id="VSSQ01103569">
    <property type="protein sequence ID" value="MPN44442.1"/>
    <property type="molecule type" value="Genomic_DNA"/>
</dbReference>
<evidence type="ECO:0000256" key="1">
    <source>
        <dbReference type="SAM" id="MobiDB-lite"/>
    </source>
</evidence>
<protein>
    <submittedName>
        <fullName evidence="2">Uncharacterized protein</fullName>
    </submittedName>
</protein>
<feature type="compositionally biased region" description="Polar residues" evidence="1">
    <location>
        <begin position="72"/>
        <end position="81"/>
    </location>
</feature>
<feature type="compositionally biased region" description="Basic and acidic residues" evidence="1">
    <location>
        <begin position="61"/>
        <end position="70"/>
    </location>
</feature>
<evidence type="ECO:0000313" key="2">
    <source>
        <dbReference type="EMBL" id="MPN44442.1"/>
    </source>
</evidence>
<reference evidence="2" key="1">
    <citation type="submission" date="2019-08" db="EMBL/GenBank/DDBJ databases">
        <authorList>
            <person name="Kucharzyk K."/>
            <person name="Murdoch R.W."/>
            <person name="Higgins S."/>
            <person name="Loffler F."/>
        </authorList>
    </citation>
    <scope>NUCLEOTIDE SEQUENCE</scope>
</reference>
<gene>
    <name evidence="2" type="ORF">SDC9_192007</name>
</gene>
<feature type="region of interest" description="Disordered" evidence="1">
    <location>
        <begin position="36"/>
        <end position="81"/>
    </location>
</feature>
<sequence length="81" mass="8836">MRSSRAWSPSQVIDHMNGLYPIIRRVRRPLIPLIEPNRGVQQDSGGTDAKPSVVVKSEAIPAREEKKDALASKNTSTAAQG</sequence>
<name>A0A645I113_9ZZZZ</name>
<dbReference type="AlphaFoldDB" id="A0A645I113"/>
<proteinExistence type="predicted"/>